<sequence>MDKISNDHIYALCHYFPGLCISSSKVLRQFHYIDLKLNWLDAQHYCREKYDDLATIQSMEDIIQLKNQVRVSGNAWIGLRDHPNSWFKVMGIDYCIEIDGAATWNDVNCDTLLSFVCYTGLKTYVHISTPLSWPDARDYCRENYKDLALIESEDENTNAYQAKNSSSTAWIGLYRVPWAWSDNSSSSFTNWRRRDKFHYIDLKLNWLDAQHYCREKYDDLATIQSMEDIIQLKNQVRVSGNAWIGLRDHPNSWFKVMGIDANSWRWSVTGETSQNGYQNWFSTAPDNVYLEYCIVIDGAATWNDVNCDTLLSFVCYTGKKMCFVF</sequence>
<reference evidence="3" key="1">
    <citation type="submission" date="2025-08" db="UniProtKB">
        <authorList>
            <consortium name="Ensembl"/>
        </authorList>
    </citation>
    <scope>IDENTIFICATION</scope>
</reference>
<dbReference type="Ensembl" id="ENSLBET00000019751.1">
    <property type="protein sequence ID" value="ENSLBEP00000018723.1"/>
    <property type="gene ID" value="ENSLBEG00000014419.1"/>
</dbReference>
<protein>
    <recommendedName>
        <fullName evidence="2">C-type lectin domain-containing protein</fullName>
    </recommendedName>
</protein>
<evidence type="ECO:0000313" key="4">
    <source>
        <dbReference type="Proteomes" id="UP000261660"/>
    </source>
</evidence>
<name>A0A3Q3FHT3_9LABR</name>
<organism evidence="3 4">
    <name type="scientific">Labrus bergylta</name>
    <name type="common">ballan wrasse</name>
    <dbReference type="NCBI Taxonomy" id="56723"/>
    <lineage>
        <taxon>Eukaryota</taxon>
        <taxon>Metazoa</taxon>
        <taxon>Chordata</taxon>
        <taxon>Craniata</taxon>
        <taxon>Vertebrata</taxon>
        <taxon>Euteleostomi</taxon>
        <taxon>Actinopterygii</taxon>
        <taxon>Neopterygii</taxon>
        <taxon>Teleostei</taxon>
        <taxon>Neoteleostei</taxon>
        <taxon>Acanthomorphata</taxon>
        <taxon>Eupercaria</taxon>
        <taxon>Labriformes</taxon>
        <taxon>Labridae</taxon>
        <taxon>Labrus</taxon>
    </lineage>
</organism>
<dbReference type="SUPFAM" id="SSF56436">
    <property type="entry name" value="C-type lectin-like"/>
    <property type="match status" value="3"/>
</dbReference>
<dbReference type="AlphaFoldDB" id="A0A3Q3FHT3"/>
<keyword evidence="1" id="KW-1015">Disulfide bond</keyword>
<feature type="domain" description="C-type lectin" evidence="2">
    <location>
        <begin position="30"/>
        <end position="118"/>
    </location>
</feature>
<dbReference type="Proteomes" id="UP000261660">
    <property type="component" value="Unplaced"/>
</dbReference>
<dbReference type="GeneTree" id="ENSGT01100000263473"/>
<feature type="domain" description="C-type lectin" evidence="2">
    <location>
        <begin position="119"/>
        <end position="191"/>
    </location>
</feature>
<reference evidence="3" key="2">
    <citation type="submission" date="2025-09" db="UniProtKB">
        <authorList>
            <consortium name="Ensembl"/>
        </authorList>
    </citation>
    <scope>IDENTIFICATION</scope>
</reference>
<dbReference type="SMART" id="SM00034">
    <property type="entry name" value="CLECT"/>
    <property type="match status" value="2"/>
</dbReference>
<dbReference type="InterPro" id="IPR016187">
    <property type="entry name" value="CTDL_fold"/>
</dbReference>
<dbReference type="STRING" id="56723.ENSLBEP00000018723"/>
<proteinExistence type="predicted"/>
<dbReference type="Pfam" id="PF00059">
    <property type="entry name" value="Lectin_C"/>
    <property type="match status" value="2"/>
</dbReference>
<dbReference type="Gene3D" id="3.10.100.10">
    <property type="entry name" value="Mannose-Binding Protein A, subunit A"/>
    <property type="match status" value="3"/>
</dbReference>
<dbReference type="PANTHER" id="PTHR45784:SF3">
    <property type="entry name" value="C-TYPE LECTIN DOMAIN FAMILY 4 MEMBER K-LIKE-RELATED"/>
    <property type="match status" value="1"/>
</dbReference>
<accession>A0A3Q3FHT3</accession>
<dbReference type="PANTHER" id="PTHR45784">
    <property type="entry name" value="C-TYPE LECTIN DOMAIN FAMILY 20 MEMBER A-RELATED"/>
    <property type="match status" value="1"/>
</dbReference>
<evidence type="ECO:0000313" key="3">
    <source>
        <dbReference type="Ensembl" id="ENSLBEP00000018723.1"/>
    </source>
</evidence>
<evidence type="ECO:0000256" key="1">
    <source>
        <dbReference type="ARBA" id="ARBA00023157"/>
    </source>
</evidence>
<dbReference type="FunCoup" id="A0A3Q3FHT3">
    <property type="interactions" value="22"/>
</dbReference>
<dbReference type="InterPro" id="IPR016186">
    <property type="entry name" value="C-type_lectin-like/link_sf"/>
</dbReference>
<keyword evidence="4" id="KW-1185">Reference proteome</keyword>
<evidence type="ECO:0000259" key="2">
    <source>
        <dbReference type="PROSITE" id="PS50041"/>
    </source>
</evidence>
<dbReference type="PROSITE" id="PS50041">
    <property type="entry name" value="C_TYPE_LECTIN_2"/>
    <property type="match status" value="3"/>
</dbReference>
<dbReference type="InterPro" id="IPR018378">
    <property type="entry name" value="C-type_lectin_CS"/>
</dbReference>
<dbReference type="InParanoid" id="A0A3Q3FHT3"/>
<dbReference type="PROSITE" id="PS00615">
    <property type="entry name" value="C_TYPE_LECTIN_1"/>
    <property type="match status" value="2"/>
</dbReference>
<feature type="domain" description="C-type lectin" evidence="2">
    <location>
        <begin position="197"/>
        <end position="316"/>
    </location>
</feature>
<dbReference type="InterPro" id="IPR001304">
    <property type="entry name" value="C-type_lectin-like"/>
</dbReference>